<feature type="domain" description="RES" evidence="1">
    <location>
        <begin position="202"/>
        <end position="359"/>
    </location>
</feature>
<proteinExistence type="predicted"/>
<dbReference type="Pfam" id="PF08808">
    <property type="entry name" value="RES"/>
    <property type="match status" value="1"/>
</dbReference>
<dbReference type="SMART" id="SM00953">
    <property type="entry name" value="RES"/>
    <property type="match status" value="1"/>
</dbReference>
<accession>A0A127I6R2</accession>
<reference evidence="2 3" key="1">
    <citation type="submission" date="2016-02" db="EMBL/GenBank/DDBJ databases">
        <title>Complete genome sequence of Pseudomonas azotoformans S4.</title>
        <authorList>
            <person name="Fang Y."/>
            <person name="Wu L."/>
            <person name="Feng G."/>
        </authorList>
    </citation>
    <scope>NUCLEOTIDE SEQUENCE [LARGE SCALE GENOMIC DNA]</scope>
    <source>
        <strain evidence="2 3">S4</strain>
    </source>
</reference>
<sequence length="425" mass="48038">MICLDCVTHPTLKGHIRENGEGGVCHYCGTEGTVVDRTLIFQQILDRVAENTATEDDLSQYEYWMLFEGGSDDIPIASLDVVLSEWAELGEEPFFDDLYDYAPNYFKTNDREMDRHYFADDGALERNIFEDKWNSFIQDIRHTHRFFNASAGKFLESVFGILCRADGSLKTECIRTISRGEPLYRARSASTREQVMKIIKAPASEFGPPPKDRAGSQRMTPSGISTIYCALERETCLSEIRAITGDNVVSIAITPIERLVLLDLTKLGRIDVPQLSILDKGYLEAMHLKAFISSLVKKMSKPKGSNDELSYLSSQVVFEYLRLRFGCQVEGLIFPSVQTGEIGKNIVLFPEASIMSGRNFPLDNDYVENAEAPVKQPFEPTARLFCVPDSLRYHKVTAIITQAHEYKYSEDLFLSDLARNRLGVR</sequence>
<dbReference type="EMBL" id="CP014546">
    <property type="protein sequence ID" value="AMN82558.1"/>
    <property type="molecule type" value="Genomic_DNA"/>
</dbReference>
<evidence type="ECO:0000259" key="1">
    <source>
        <dbReference type="SMART" id="SM00953"/>
    </source>
</evidence>
<evidence type="ECO:0000313" key="2">
    <source>
        <dbReference type="EMBL" id="AMN82558.1"/>
    </source>
</evidence>
<name>A0A127I6R2_PSEAZ</name>
<protein>
    <recommendedName>
        <fullName evidence="1">RES domain-containing protein</fullName>
    </recommendedName>
</protein>
<gene>
    <name evidence="2" type="ORF">AYR47_31525</name>
</gene>
<evidence type="ECO:0000313" key="3">
    <source>
        <dbReference type="Proteomes" id="UP000070516"/>
    </source>
</evidence>
<dbReference type="RefSeq" id="WP_061449383.1">
    <property type="nucleotide sequence ID" value="NZ_CP014546.1"/>
</dbReference>
<organism evidence="2 3">
    <name type="scientific">Pseudomonas azotoformans</name>
    <dbReference type="NCBI Taxonomy" id="47878"/>
    <lineage>
        <taxon>Bacteria</taxon>
        <taxon>Pseudomonadati</taxon>
        <taxon>Pseudomonadota</taxon>
        <taxon>Gammaproteobacteria</taxon>
        <taxon>Pseudomonadales</taxon>
        <taxon>Pseudomonadaceae</taxon>
        <taxon>Pseudomonas</taxon>
    </lineage>
</organism>
<dbReference type="KEGG" id="pazo:AYR47_31525"/>
<dbReference type="Proteomes" id="UP000070516">
    <property type="component" value="Chromosome"/>
</dbReference>
<dbReference type="AlphaFoldDB" id="A0A127I6R2"/>
<dbReference type="InterPro" id="IPR014914">
    <property type="entry name" value="RES_dom"/>
</dbReference>